<evidence type="ECO:0000313" key="3">
    <source>
        <dbReference type="Proteomes" id="UP001396334"/>
    </source>
</evidence>
<dbReference type="EMBL" id="JBBPBN010000173">
    <property type="protein sequence ID" value="KAK8973932.1"/>
    <property type="molecule type" value="Genomic_DNA"/>
</dbReference>
<accession>A0ABR2NCN7</accession>
<sequence length="125" mass="13737">MISALLNDRPPGGRGSFRGFFDHVLVLLRSLDVLFLTLSLTIVSSSVLTIVPTPSPEKKQCFLLIVAVNAVMFRVVISSSRSIPWKGQSQSGDMKKGFAKVEGSESKPPRIHVWENVPNGMLIRC</sequence>
<evidence type="ECO:0000313" key="2">
    <source>
        <dbReference type="EMBL" id="KAK8973932.1"/>
    </source>
</evidence>
<name>A0ABR2NCN7_9ROSI</name>
<evidence type="ECO:0000256" key="1">
    <source>
        <dbReference type="SAM" id="MobiDB-lite"/>
    </source>
</evidence>
<organism evidence="2 3">
    <name type="scientific">Hibiscus sabdariffa</name>
    <name type="common">roselle</name>
    <dbReference type="NCBI Taxonomy" id="183260"/>
    <lineage>
        <taxon>Eukaryota</taxon>
        <taxon>Viridiplantae</taxon>
        <taxon>Streptophyta</taxon>
        <taxon>Embryophyta</taxon>
        <taxon>Tracheophyta</taxon>
        <taxon>Spermatophyta</taxon>
        <taxon>Magnoliopsida</taxon>
        <taxon>eudicotyledons</taxon>
        <taxon>Gunneridae</taxon>
        <taxon>Pentapetalae</taxon>
        <taxon>rosids</taxon>
        <taxon>malvids</taxon>
        <taxon>Malvales</taxon>
        <taxon>Malvaceae</taxon>
        <taxon>Malvoideae</taxon>
        <taxon>Hibiscus</taxon>
    </lineage>
</organism>
<comment type="caution">
    <text evidence="2">The sequence shown here is derived from an EMBL/GenBank/DDBJ whole genome shotgun (WGS) entry which is preliminary data.</text>
</comment>
<proteinExistence type="predicted"/>
<keyword evidence="3" id="KW-1185">Reference proteome</keyword>
<gene>
    <name evidence="2" type="ORF">V6N11_046892</name>
</gene>
<feature type="region of interest" description="Disordered" evidence="1">
    <location>
        <begin position="84"/>
        <end position="104"/>
    </location>
</feature>
<reference evidence="2 3" key="1">
    <citation type="journal article" date="2024" name="G3 (Bethesda)">
        <title>Genome assembly of Hibiscus sabdariffa L. provides insights into metabolisms of medicinal natural products.</title>
        <authorList>
            <person name="Kim T."/>
        </authorList>
    </citation>
    <scope>NUCLEOTIDE SEQUENCE [LARGE SCALE GENOMIC DNA]</scope>
    <source>
        <strain evidence="2">TK-2024</strain>
        <tissue evidence="2">Old leaves</tissue>
    </source>
</reference>
<dbReference type="Proteomes" id="UP001396334">
    <property type="component" value="Unassembled WGS sequence"/>
</dbReference>
<protein>
    <submittedName>
        <fullName evidence="2">Uncharacterized protein</fullName>
    </submittedName>
</protein>